<organism evidence="4">
    <name type="scientific">Gordonia amarae</name>
    <dbReference type="NCBI Taxonomy" id="36821"/>
    <lineage>
        <taxon>Bacteria</taxon>
        <taxon>Bacillati</taxon>
        <taxon>Actinomycetota</taxon>
        <taxon>Actinomycetes</taxon>
        <taxon>Mycobacteriales</taxon>
        <taxon>Gordoniaceae</taxon>
        <taxon>Gordonia</taxon>
    </lineage>
</organism>
<sequence>MRHDVGRRQFLRLGALLAGAAVVAACTRDGDSGSPAPAGSGNSEPKPGGEITYLNAHLNQGYAQQQVSSWHVLQVWAQFVEYLFYYDDEGALLPHLASGFTHNADFTEFIITVREGITFSNGEKLDAAAVALNLNLQGLGDDSRGITRVANLPETFDKATAISATEVQVRLTAPFPALIPVLAGTSTTGILAPATLKLSLEEQSDLKNTYATGPFVVDSWKPNKEIVLVRRDDYAWPRPDSAHQGPAYLDKITIQQLSEASLRVGALDSGQVDLIHYPQPSEETGLVERGATLLNSFVPGSVWGLHLRLGAEHLDDIRVRKALTHAINRQEIVDTLYSSEWKVATGPLNSSTPWGLDLSDRFAYNPDLANRLLDEAGWTGRDKDGYRTKGGRQLYFFEYPSVFITTSRDDLALIAQQWKKVGVRLELKGVDFSNYNTVAQQDSVPLYEIHWAAPHPVYLWRWWHSSQQNQFKKPSAEFDRILEDVATAPTDAEAFAASKKAQEYVIDHAYFIPVHEFPQNFAASAKLKGIGADGYGRIRLYDTWLDS</sequence>
<evidence type="ECO:0000313" key="4">
    <source>
        <dbReference type="EMBL" id="QHN40426.1"/>
    </source>
</evidence>
<dbReference type="GO" id="GO:0043190">
    <property type="term" value="C:ATP-binding cassette (ABC) transporter complex"/>
    <property type="evidence" value="ECO:0007669"/>
    <property type="project" value="InterPro"/>
</dbReference>
<evidence type="ECO:0000256" key="1">
    <source>
        <dbReference type="ARBA" id="ARBA00022729"/>
    </source>
</evidence>
<evidence type="ECO:0000259" key="3">
    <source>
        <dbReference type="Pfam" id="PF00496"/>
    </source>
</evidence>
<proteinExistence type="predicted"/>
<dbReference type="InterPro" id="IPR000914">
    <property type="entry name" value="SBP_5_dom"/>
</dbReference>
<keyword evidence="1 2" id="KW-0732">Signal</keyword>
<dbReference type="SUPFAM" id="SSF53850">
    <property type="entry name" value="Periplasmic binding protein-like II"/>
    <property type="match status" value="1"/>
</dbReference>
<dbReference type="GO" id="GO:1904680">
    <property type="term" value="F:peptide transmembrane transporter activity"/>
    <property type="evidence" value="ECO:0007669"/>
    <property type="project" value="TreeGrafter"/>
</dbReference>
<dbReference type="GO" id="GO:0042597">
    <property type="term" value="C:periplasmic space"/>
    <property type="evidence" value="ECO:0007669"/>
    <property type="project" value="UniProtKB-ARBA"/>
</dbReference>
<dbReference type="PIRSF" id="PIRSF002741">
    <property type="entry name" value="MppA"/>
    <property type="match status" value="1"/>
</dbReference>
<feature type="chain" id="PRO_5038755699" evidence="2">
    <location>
        <begin position="25"/>
        <end position="547"/>
    </location>
</feature>
<dbReference type="RefSeq" id="WP_005192559.1">
    <property type="nucleotide sequence ID" value="NZ_CP045804.1"/>
</dbReference>
<evidence type="ECO:0000256" key="2">
    <source>
        <dbReference type="SAM" id="SignalP"/>
    </source>
</evidence>
<dbReference type="EMBL" id="CP045810">
    <property type="protein sequence ID" value="QHN40426.1"/>
    <property type="molecule type" value="Genomic_DNA"/>
</dbReference>
<dbReference type="Gene3D" id="3.40.190.10">
    <property type="entry name" value="Periplasmic binding protein-like II"/>
    <property type="match status" value="1"/>
</dbReference>
<dbReference type="AlphaFoldDB" id="A0A857KME6"/>
<dbReference type="PROSITE" id="PS51318">
    <property type="entry name" value="TAT"/>
    <property type="match status" value="1"/>
</dbReference>
<dbReference type="InterPro" id="IPR039424">
    <property type="entry name" value="SBP_5"/>
</dbReference>
<dbReference type="InterPro" id="IPR030678">
    <property type="entry name" value="Peptide/Ni-bd"/>
</dbReference>
<dbReference type="GO" id="GO:0015833">
    <property type="term" value="P:peptide transport"/>
    <property type="evidence" value="ECO:0007669"/>
    <property type="project" value="TreeGrafter"/>
</dbReference>
<feature type="signal peptide" evidence="2">
    <location>
        <begin position="1"/>
        <end position="24"/>
    </location>
</feature>
<dbReference type="Pfam" id="PF00496">
    <property type="entry name" value="SBP_bac_5"/>
    <property type="match status" value="1"/>
</dbReference>
<dbReference type="PROSITE" id="PS51257">
    <property type="entry name" value="PROKAR_LIPOPROTEIN"/>
    <property type="match status" value="1"/>
</dbReference>
<accession>A0A857KME6</accession>
<feature type="domain" description="Solute-binding protein family 5" evidence="3">
    <location>
        <begin position="93"/>
        <end position="469"/>
    </location>
</feature>
<gene>
    <name evidence="4" type="ORF">GII30_15870</name>
</gene>
<dbReference type="PANTHER" id="PTHR30290:SF38">
    <property type="entry name" value="D,D-DIPEPTIDE-BINDING PERIPLASMIC PROTEIN DDPA-RELATED"/>
    <property type="match status" value="1"/>
</dbReference>
<reference evidence="4" key="1">
    <citation type="journal article" date="2021" name="Nat. Microbiol.">
        <title>Cocultivation of an ultrasmall environmental parasitic bacterium with lytic ability against bacteria associated with wastewater foams.</title>
        <authorList>
            <person name="Batinovic S."/>
            <person name="Rose J.J.A."/>
            <person name="Ratcliffe J."/>
            <person name="Seviour R.J."/>
            <person name="Petrovski S."/>
        </authorList>
    </citation>
    <scope>NUCLEOTIDE SEQUENCE</scope>
    <source>
        <strain evidence="4">CON44</strain>
    </source>
</reference>
<name>A0A857KME6_9ACTN</name>
<dbReference type="PANTHER" id="PTHR30290">
    <property type="entry name" value="PERIPLASMIC BINDING COMPONENT OF ABC TRANSPORTER"/>
    <property type="match status" value="1"/>
</dbReference>
<dbReference type="InterPro" id="IPR006311">
    <property type="entry name" value="TAT_signal"/>
</dbReference>
<protein>
    <submittedName>
        <fullName evidence="4">ABC transporter substrate-binding protein</fullName>
    </submittedName>
</protein>
<dbReference type="Gene3D" id="3.10.105.10">
    <property type="entry name" value="Dipeptide-binding Protein, Domain 3"/>
    <property type="match status" value="1"/>
</dbReference>